<proteinExistence type="predicted"/>
<keyword evidence="1" id="KW-0175">Coiled coil</keyword>
<dbReference type="Proteomes" id="UP001196413">
    <property type="component" value="Unassembled WGS sequence"/>
</dbReference>
<accession>A0AAD5MZ64</accession>
<evidence type="ECO:0000256" key="1">
    <source>
        <dbReference type="SAM" id="Coils"/>
    </source>
</evidence>
<evidence type="ECO:0000313" key="2">
    <source>
        <dbReference type="EMBL" id="KAJ1365693.1"/>
    </source>
</evidence>
<feature type="coiled-coil region" evidence="1">
    <location>
        <begin position="38"/>
        <end position="72"/>
    </location>
</feature>
<evidence type="ECO:0000313" key="3">
    <source>
        <dbReference type="Proteomes" id="UP001196413"/>
    </source>
</evidence>
<protein>
    <submittedName>
        <fullName evidence="2">Uncharacterized protein</fullName>
    </submittedName>
</protein>
<organism evidence="2 3">
    <name type="scientific">Parelaphostrongylus tenuis</name>
    <name type="common">Meningeal worm</name>
    <dbReference type="NCBI Taxonomy" id="148309"/>
    <lineage>
        <taxon>Eukaryota</taxon>
        <taxon>Metazoa</taxon>
        <taxon>Ecdysozoa</taxon>
        <taxon>Nematoda</taxon>
        <taxon>Chromadorea</taxon>
        <taxon>Rhabditida</taxon>
        <taxon>Rhabditina</taxon>
        <taxon>Rhabditomorpha</taxon>
        <taxon>Strongyloidea</taxon>
        <taxon>Metastrongylidae</taxon>
        <taxon>Parelaphostrongylus</taxon>
    </lineage>
</organism>
<gene>
    <name evidence="2" type="ORF">KIN20_026103</name>
</gene>
<name>A0AAD5MZ64_PARTN</name>
<sequence>MSKKKLPWSVIIMVLHKERHRYCMLGTAFERRIMAVTLREAQNIAHSVQRSLDTAEKRKKAAEASVQLQTLNGSQQLLINNNGSEDHKAAETVVNRNDDNDCQEHLEPA</sequence>
<dbReference type="AlphaFoldDB" id="A0AAD5MZ64"/>
<reference evidence="2" key="1">
    <citation type="submission" date="2021-06" db="EMBL/GenBank/DDBJ databases">
        <title>Parelaphostrongylus tenuis whole genome reference sequence.</title>
        <authorList>
            <person name="Garwood T.J."/>
            <person name="Larsen P.A."/>
            <person name="Fountain-Jones N.M."/>
            <person name="Garbe J.R."/>
            <person name="Macchietto M.G."/>
            <person name="Kania S.A."/>
            <person name="Gerhold R.W."/>
            <person name="Richards J.E."/>
            <person name="Wolf T.M."/>
        </authorList>
    </citation>
    <scope>NUCLEOTIDE SEQUENCE</scope>
    <source>
        <strain evidence="2">MNPRO001-30</strain>
        <tissue evidence="2">Meninges</tissue>
    </source>
</reference>
<keyword evidence="3" id="KW-1185">Reference proteome</keyword>
<dbReference type="EMBL" id="JAHQIW010005327">
    <property type="protein sequence ID" value="KAJ1365693.1"/>
    <property type="molecule type" value="Genomic_DNA"/>
</dbReference>
<comment type="caution">
    <text evidence="2">The sequence shown here is derived from an EMBL/GenBank/DDBJ whole genome shotgun (WGS) entry which is preliminary data.</text>
</comment>